<feature type="compositionally biased region" description="Low complexity" evidence="1">
    <location>
        <begin position="502"/>
        <end position="514"/>
    </location>
</feature>
<feature type="compositionally biased region" description="Gly residues" evidence="1">
    <location>
        <begin position="424"/>
        <end position="474"/>
    </location>
</feature>
<feature type="compositionally biased region" description="Low complexity" evidence="1">
    <location>
        <begin position="555"/>
        <end position="576"/>
    </location>
</feature>
<dbReference type="Proteomes" id="UP001303222">
    <property type="component" value="Unassembled WGS sequence"/>
</dbReference>
<feature type="compositionally biased region" description="Low complexity" evidence="1">
    <location>
        <begin position="196"/>
        <end position="207"/>
    </location>
</feature>
<dbReference type="AlphaFoldDB" id="A0AAN6NNZ8"/>
<gene>
    <name evidence="2" type="ORF">QBC32DRAFT_365019</name>
</gene>
<organism evidence="2 3">
    <name type="scientific">Pseudoneurospora amorphoporcata</name>
    <dbReference type="NCBI Taxonomy" id="241081"/>
    <lineage>
        <taxon>Eukaryota</taxon>
        <taxon>Fungi</taxon>
        <taxon>Dikarya</taxon>
        <taxon>Ascomycota</taxon>
        <taxon>Pezizomycotina</taxon>
        <taxon>Sordariomycetes</taxon>
        <taxon>Sordariomycetidae</taxon>
        <taxon>Sordariales</taxon>
        <taxon>Sordariaceae</taxon>
        <taxon>Pseudoneurospora</taxon>
    </lineage>
</organism>
<accession>A0AAN6NNZ8</accession>
<feature type="compositionally biased region" description="Polar residues" evidence="1">
    <location>
        <begin position="219"/>
        <end position="228"/>
    </location>
</feature>
<proteinExistence type="predicted"/>
<name>A0AAN6NNZ8_9PEZI</name>
<feature type="compositionally biased region" description="Pro residues" evidence="1">
    <location>
        <begin position="246"/>
        <end position="263"/>
    </location>
</feature>
<feature type="compositionally biased region" description="Low complexity" evidence="1">
    <location>
        <begin position="234"/>
        <end position="245"/>
    </location>
</feature>
<reference evidence="2" key="1">
    <citation type="journal article" date="2023" name="Mol. Phylogenet. Evol.">
        <title>Genome-scale phylogeny and comparative genomics of the fungal order Sordariales.</title>
        <authorList>
            <person name="Hensen N."/>
            <person name="Bonometti L."/>
            <person name="Westerberg I."/>
            <person name="Brannstrom I.O."/>
            <person name="Guillou S."/>
            <person name="Cros-Aarteil S."/>
            <person name="Calhoun S."/>
            <person name="Haridas S."/>
            <person name="Kuo A."/>
            <person name="Mondo S."/>
            <person name="Pangilinan J."/>
            <person name="Riley R."/>
            <person name="LaButti K."/>
            <person name="Andreopoulos B."/>
            <person name="Lipzen A."/>
            <person name="Chen C."/>
            <person name="Yan M."/>
            <person name="Daum C."/>
            <person name="Ng V."/>
            <person name="Clum A."/>
            <person name="Steindorff A."/>
            <person name="Ohm R.A."/>
            <person name="Martin F."/>
            <person name="Silar P."/>
            <person name="Natvig D.O."/>
            <person name="Lalanne C."/>
            <person name="Gautier V."/>
            <person name="Ament-Velasquez S.L."/>
            <person name="Kruys A."/>
            <person name="Hutchinson M.I."/>
            <person name="Powell A.J."/>
            <person name="Barry K."/>
            <person name="Miller A.N."/>
            <person name="Grigoriev I.V."/>
            <person name="Debuchy R."/>
            <person name="Gladieux P."/>
            <person name="Hiltunen Thoren M."/>
            <person name="Johannesson H."/>
        </authorList>
    </citation>
    <scope>NUCLEOTIDE SEQUENCE</scope>
    <source>
        <strain evidence="2">CBS 626.80</strain>
    </source>
</reference>
<comment type="caution">
    <text evidence="2">The sequence shown here is derived from an EMBL/GenBank/DDBJ whole genome shotgun (WGS) entry which is preliminary data.</text>
</comment>
<evidence type="ECO:0000313" key="3">
    <source>
        <dbReference type="Proteomes" id="UP001303222"/>
    </source>
</evidence>
<dbReference type="EMBL" id="MU859261">
    <property type="protein sequence ID" value="KAK3948494.1"/>
    <property type="molecule type" value="Genomic_DNA"/>
</dbReference>
<reference evidence="2" key="2">
    <citation type="submission" date="2023-06" db="EMBL/GenBank/DDBJ databases">
        <authorList>
            <consortium name="Lawrence Berkeley National Laboratory"/>
            <person name="Mondo S.J."/>
            <person name="Hensen N."/>
            <person name="Bonometti L."/>
            <person name="Westerberg I."/>
            <person name="Brannstrom I.O."/>
            <person name="Guillou S."/>
            <person name="Cros-Aarteil S."/>
            <person name="Calhoun S."/>
            <person name="Haridas S."/>
            <person name="Kuo A."/>
            <person name="Pangilinan J."/>
            <person name="Riley R."/>
            <person name="Labutti K."/>
            <person name="Andreopoulos B."/>
            <person name="Lipzen A."/>
            <person name="Chen C."/>
            <person name="Yanf M."/>
            <person name="Daum C."/>
            <person name="Ng V."/>
            <person name="Clum A."/>
            <person name="Steindorff A."/>
            <person name="Ohm R."/>
            <person name="Martin F."/>
            <person name="Silar P."/>
            <person name="Natvig D."/>
            <person name="Lalanne C."/>
            <person name="Gautier V."/>
            <person name="Ament-Velasquez S.L."/>
            <person name="Kruys A."/>
            <person name="Hutchinson M.I."/>
            <person name="Powell A.J."/>
            <person name="Barry K."/>
            <person name="Miller A.N."/>
            <person name="Grigoriev I.V."/>
            <person name="Debuchy R."/>
            <person name="Gladieux P."/>
            <person name="Thoren M.H."/>
            <person name="Johannesson H."/>
        </authorList>
    </citation>
    <scope>NUCLEOTIDE SEQUENCE</scope>
    <source>
        <strain evidence="2">CBS 626.80</strain>
    </source>
</reference>
<keyword evidence="3" id="KW-1185">Reference proteome</keyword>
<protein>
    <submittedName>
        <fullName evidence="2">Uncharacterized protein</fullName>
    </submittedName>
</protein>
<feature type="compositionally biased region" description="Basic and acidic residues" evidence="1">
    <location>
        <begin position="577"/>
        <end position="586"/>
    </location>
</feature>
<evidence type="ECO:0000313" key="2">
    <source>
        <dbReference type="EMBL" id="KAK3948494.1"/>
    </source>
</evidence>
<evidence type="ECO:0000256" key="1">
    <source>
        <dbReference type="SAM" id="MobiDB-lite"/>
    </source>
</evidence>
<feature type="region of interest" description="Disordered" evidence="1">
    <location>
        <begin position="399"/>
        <end position="596"/>
    </location>
</feature>
<feature type="region of interest" description="Disordered" evidence="1">
    <location>
        <begin position="191"/>
        <end position="270"/>
    </location>
</feature>
<sequence>MCIIWWTTGCPHCRRLIPVQLVQTGHGSDEPQAFVDIDTTTNTSNTTNNNNQIPLYRLGPAQPETHKIHSIWRCYEVDTRLSVKESLSRSMAADMENGAVAGVGVGAGFEAGGALGTATTEPANCYMMGLVDLSSWHPTLNHNSLDLTVPHTGPTNPGVVNPAPALCSNLHPVQSTSTAAASLASLSSIKNKDNSDNNNSNNNNNNIFPGAALMGNASGLPQTHSHAAQGNGIPSGNLPSMSLSPGPLPPGFPPPVLQIPPPGSYSHTFSGHGGPLPSLFSPSLPLYPIHIPCPTNLSGPFALPYPLPFPSPSPHFSNSTSGTLPSGPLTCTGQHMPDPHHGQQVLHMRKGGLESFRLCPFLEHLDASDPSKKHPRESCWLTRCRKGKVGIVDGIGLVPLQLPTTRPSGTGQGRGMGHGHGHGQGHGQGHGNGQGQRGGGGQAQGQRGGGGGQGHGQRGGGGQAQGQRGGGGGHVHAEQVSGLSLTAGGHAGSTRGQGQVPGRAGARAGATSRSTGHHHAGRAGRGLAAAPDTNTNTASASMSPNHPEGDNGMLPRGANGANLNRNANPNPNANQHQDQHHNRDFQNGHGTNPNPRRVVQWWKIGWFKLGQFYLPVGGRGSRLMMSDIEG</sequence>
<feature type="compositionally biased region" description="Polar residues" evidence="1">
    <location>
        <begin position="532"/>
        <end position="544"/>
    </location>
</feature>